<reference evidence="1" key="1">
    <citation type="journal article" date="2021" name="J Fungi (Basel)">
        <title>Virulence traits and population genomics of the black yeast Aureobasidium melanogenum.</title>
        <authorList>
            <person name="Cernosa A."/>
            <person name="Sun X."/>
            <person name="Gostincar C."/>
            <person name="Fang C."/>
            <person name="Gunde-Cimerman N."/>
            <person name="Song Z."/>
        </authorList>
    </citation>
    <scope>NUCLEOTIDE SEQUENCE</scope>
    <source>
        <strain evidence="1">EXF-9298</strain>
    </source>
</reference>
<accession>A0A9P8F4E3</accession>
<name>A0A9P8F4E3_AURME</name>
<feature type="non-terminal residue" evidence="1">
    <location>
        <position position="63"/>
    </location>
</feature>
<evidence type="ECO:0000313" key="1">
    <source>
        <dbReference type="EMBL" id="KAG9931602.1"/>
    </source>
</evidence>
<reference evidence="1" key="2">
    <citation type="submission" date="2021-08" db="EMBL/GenBank/DDBJ databases">
        <authorList>
            <person name="Gostincar C."/>
            <person name="Sun X."/>
            <person name="Song Z."/>
            <person name="Gunde-Cimerman N."/>
        </authorList>
    </citation>
    <scope>NUCLEOTIDE SEQUENCE</scope>
    <source>
        <strain evidence="1">EXF-9298</strain>
    </source>
</reference>
<dbReference type="EMBL" id="JAHFXS010006540">
    <property type="protein sequence ID" value="KAG9931602.1"/>
    <property type="molecule type" value="Genomic_DNA"/>
</dbReference>
<comment type="caution">
    <text evidence="1">The sequence shown here is derived from an EMBL/GenBank/DDBJ whole genome shotgun (WGS) entry which is preliminary data.</text>
</comment>
<keyword evidence="2" id="KW-1185">Reference proteome</keyword>
<proteinExistence type="predicted"/>
<dbReference type="Gene3D" id="3.40.30.10">
    <property type="entry name" value="Glutaredoxin"/>
    <property type="match status" value="1"/>
</dbReference>
<evidence type="ECO:0000313" key="2">
    <source>
        <dbReference type="Proteomes" id="UP000729357"/>
    </source>
</evidence>
<dbReference type="Proteomes" id="UP000729357">
    <property type="component" value="Unassembled WGS sequence"/>
</dbReference>
<organism evidence="1 2">
    <name type="scientific">Aureobasidium melanogenum</name>
    <name type="common">Aureobasidium pullulans var. melanogenum</name>
    <dbReference type="NCBI Taxonomy" id="46634"/>
    <lineage>
        <taxon>Eukaryota</taxon>
        <taxon>Fungi</taxon>
        <taxon>Dikarya</taxon>
        <taxon>Ascomycota</taxon>
        <taxon>Pezizomycotina</taxon>
        <taxon>Dothideomycetes</taxon>
        <taxon>Dothideomycetidae</taxon>
        <taxon>Dothideales</taxon>
        <taxon>Saccotheciaceae</taxon>
        <taxon>Aureobasidium</taxon>
    </lineage>
</organism>
<gene>
    <name evidence="1" type="ORF">KCU98_g20499</name>
</gene>
<protein>
    <submittedName>
        <fullName evidence="1">Uncharacterized protein</fullName>
    </submittedName>
</protein>
<sequence length="63" mass="6795">MFTARARTAVSSTLRSARTPLVNRSFHASAPIMVKVGDSIPDIELMEDSPGNKVSIPKLLKGK</sequence>
<dbReference type="AlphaFoldDB" id="A0A9P8F4E3"/>